<evidence type="ECO:0000256" key="5">
    <source>
        <dbReference type="ARBA" id="ARBA00022692"/>
    </source>
</evidence>
<dbReference type="AlphaFoldDB" id="A0A413K1H0"/>
<dbReference type="PANTHER" id="PTHR30026:SF20">
    <property type="entry name" value="OUTER MEMBRANE PROTEIN TOLC"/>
    <property type="match status" value="1"/>
</dbReference>
<proteinExistence type="inferred from homology"/>
<dbReference type="EMBL" id="QSDG01000005">
    <property type="protein sequence ID" value="RGY69730.1"/>
    <property type="molecule type" value="Genomic_DNA"/>
</dbReference>
<feature type="chain" id="PRO_5019244033" evidence="8">
    <location>
        <begin position="26"/>
        <end position="443"/>
    </location>
</feature>
<comment type="similarity">
    <text evidence="2">Belongs to the outer membrane factor (OMF) (TC 1.B.17) family.</text>
</comment>
<keyword evidence="5" id="KW-0812">Transmembrane</keyword>
<evidence type="ECO:0000313" key="10">
    <source>
        <dbReference type="Proteomes" id="UP000284614"/>
    </source>
</evidence>
<evidence type="ECO:0000256" key="4">
    <source>
        <dbReference type="ARBA" id="ARBA00022452"/>
    </source>
</evidence>
<evidence type="ECO:0000256" key="3">
    <source>
        <dbReference type="ARBA" id="ARBA00022448"/>
    </source>
</evidence>
<dbReference type="InterPro" id="IPR003423">
    <property type="entry name" value="OMP_efflux"/>
</dbReference>
<dbReference type="SUPFAM" id="SSF56954">
    <property type="entry name" value="Outer membrane efflux proteins (OEP)"/>
    <property type="match status" value="1"/>
</dbReference>
<keyword evidence="4" id="KW-1134">Transmembrane beta strand</keyword>
<keyword evidence="3" id="KW-0813">Transport</keyword>
<dbReference type="GO" id="GO:0015288">
    <property type="term" value="F:porin activity"/>
    <property type="evidence" value="ECO:0007669"/>
    <property type="project" value="TreeGrafter"/>
</dbReference>
<evidence type="ECO:0000256" key="1">
    <source>
        <dbReference type="ARBA" id="ARBA00004442"/>
    </source>
</evidence>
<dbReference type="Gene3D" id="1.20.1600.10">
    <property type="entry name" value="Outer membrane efflux proteins (OEP)"/>
    <property type="match status" value="1"/>
</dbReference>
<evidence type="ECO:0000256" key="2">
    <source>
        <dbReference type="ARBA" id="ARBA00007613"/>
    </source>
</evidence>
<keyword evidence="8" id="KW-0732">Signal</keyword>
<sequence>MHNMRNKILITLLIMTGLSAYTVQAQEGWTLRQCIDYAIEHNINVQQTANSAEQSKVDVNTAKWARLPNLSGSASQNWSWGRTASPVDNTYNDINSGSSSFSLGTNIPLFTGLELPNQYALTKLNLKAAIEDLNKAKEDLAINVTSAYLQVLFNQELSKVAQSQVGLSKEQLNRITRLHEVGKASPAEVAEAKARVAQDEMSAVQADNNYRLALLDLSQLLELPTPENFSLATPDTELEFSPLTSPDEIYNQAMLYKPGIKAAEYRLEGSEKNVRIAKSSYYPQLSFSAGLGTNFYTVNGSAGSSFGNQMKNNLNKYAGFSLNIPLFNRLATRNRVRTARLQQTNLALQLDNTKKVLYKEIQQAWYNAIAAESKFKSSESAVEANQESFRLMSEKFDNGKATSVEYNESKLNLTKALSDRIQAKYDYLFRTKILDFYKGQPIE</sequence>
<dbReference type="Proteomes" id="UP000284614">
    <property type="component" value="Unassembled WGS sequence"/>
</dbReference>
<comment type="caution">
    <text evidence="9">The sequence shown here is derived from an EMBL/GenBank/DDBJ whole genome shotgun (WGS) entry which is preliminary data.</text>
</comment>
<keyword evidence="6" id="KW-0472">Membrane</keyword>
<evidence type="ECO:0000256" key="6">
    <source>
        <dbReference type="ARBA" id="ARBA00023136"/>
    </source>
</evidence>
<reference evidence="9 10" key="1">
    <citation type="submission" date="2018-08" db="EMBL/GenBank/DDBJ databases">
        <title>A genome reference for cultivated species of the human gut microbiota.</title>
        <authorList>
            <person name="Zou Y."/>
            <person name="Xue W."/>
            <person name="Luo G."/>
        </authorList>
    </citation>
    <scope>NUCLEOTIDE SEQUENCE [LARGE SCALE GENOMIC DNA]</scope>
    <source>
        <strain evidence="9 10">OF01-1</strain>
    </source>
</reference>
<dbReference type="PANTHER" id="PTHR30026">
    <property type="entry name" value="OUTER MEMBRANE PROTEIN TOLC"/>
    <property type="match status" value="1"/>
</dbReference>
<dbReference type="GO" id="GO:0015562">
    <property type="term" value="F:efflux transmembrane transporter activity"/>
    <property type="evidence" value="ECO:0007669"/>
    <property type="project" value="InterPro"/>
</dbReference>
<evidence type="ECO:0000256" key="7">
    <source>
        <dbReference type="ARBA" id="ARBA00023237"/>
    </source>
</evidence>
<accession>A0A413K1H0</accession>
<organism evidence="9 10">
    <name type="scientific">Bacteroides fragilis</name>
    <dbReference type="NCBI Taxonomy" id="817"/>
    <lineage>
        <taxon>Bacteria</taxon>
        <taxon>Pseudomonadati</taxon>
        <taxon>Bacteroidota</taxon>
        <taxon>Bacteroidia</taxon>
        <taxon>Bacteroidales</taxon>
        <taxon>Bacteroidaceae</taxon>
        <taxon>Bacteroides</taxon>
    </lineage>
</organism>
<evidence type="ECO:0000256" key="8">
    <source>
        <dbReference type="SAM" id="SignalP"/>
    </source>
</evidence>
<comment type="subcellular location">
    <subcellularLocation>
        <location evidence="1">Cell outer membrane</location>
    </subcellularLocation>
</comment>
<feature type="signal peptide" evidence="8">
    <location>
        <begin position="1"/>
        <end position="25"/>
    </location>
</feature>
<gene>
    <name evidence="9" type="ORF">DXA27_07440</name>
</gene>
<dbReference type="GO" id="GO:0009279">
    <property type="term" value="C:cell outer membrane"/>
    <property type="evidence" value="ECO:0007669"/>
    <property type="project" value="UniProtKB-SubCell"/>
</dbReference>
<keyword evidence="7" id="KW-0998">Cell outer membrane</keyword>
<dbReference type="InterPro" id="IPR051906">
    <property type="entry name" value="TolC-like"/>
</dbReference>
<evidence type="ECO:0000313" key="9">
    <source>
        <dbReference type="EMBL" id="RGY69730.1"/>
    </source>
</evidence>
<protein>
    <submittedName>
        <fullName evidence="9">TolC family protein</fullName>
    </submittedName>
</protein>
<dbReference type="Pfam" id="PF02321">
    <property type="entry name" value="OEP"/>
    <property type="match status" value="2"/>
</dbReference>
<name>A0A413K1H0_BACFG</name>
<dbReference type="GO" id="GO:1990281">
    <property type="term" value="C:efflux pump complex"/>
    <property type="evidence" value="ECO:0007669"/>
    <property type="project" value="TreeGrafter"/>
</dbReference>